<dbReference type="AlphaFoldDB" id="A0AB34KWQ5"/>
<name>A0AB34KWQ5_9PEZI</name>
<dbReference type="EMBL" id="JAAQHG020000007">
    <property type="protein sequence ID" value="KAL1588311.1"/>
    <property type="molecule type" value="Genomic_DNA"/>
</dbReference>
<feature type="compositionally biased region" description="Polar residues" evidence="1">
    <location>
        <begin position="292"/>
        <end position="309"/>
    </location>
</feature>
<dbReference type="PANTHER" id="PTHR35392">
    <property type="entry name" value="ZN(II)2CYS6 TRANSCRIPTION FACTOR (EUROFUNG)-RELATED-RELATED"/>
    <property type="match status" value="1"/>
</dbReference>
<dbReference type="RefSeq" id="XP_069231416.1">
    <property type="nucleotide sequence ID" value="XM_069371406.1"/>
</dbReference>
<dbReference type="Proteomes" id="UP000803884">
    <property type="component" value="Unassembled WGS sequence"/>
</dbReference>
<dbReference type="PANTHER" id="PTHR35392:SF1">
    <property type="entry name" value="ZN(II)2CYS6 TRANSCRIPTION FACTOR (EUROFUNG)"/>
    <property type="match status" value="1"/>
</dbReference>
<feature type="region of interest" description="Disordered" evidence="1">
    <location>
        <begin position="1"/>
        <end position="93"/>
    </location>
</feature>
<proteinExistence type="predicted"/>
<gene>
    <name evidence="2" type="ORF">WHR41_02800</name>
</gene>
<dbReference type="InterPro" id="IPR052973">
    <property type="entry name" value="Fungal_sec-metab_reg_TF"/>
</dbReference>
<accession>A0AB34KWQ5</accession>
<evidence type="ECO:0000313" key="2">
    <source>
        <dbReference type="EMBL" id="KAL1588311.1"/>
    </source>
</evidence>
<evidence type="ECO:0008006" key="4">
    <source>
        <dbReference type="Google" id="ProtNLM"/>
    </source>
</evidence>
<feature type="compositionally biased region" description="Polar residues" evidence="1">
    <location>
        <begin position="320"/>
        <end position="332"/>
    </location>
</feature>
<feature type="compositionally biased region" description="Polar residues" evidence="1">
    <location>
        <begin position="65"/>
        <end position="75"/>
    </location>
</feature>
<keyword evidence="3" id="KW-1185">Reference proteome</keyword>
<protein>
    <recommendedName>
        <fullName evidence="4">Zn(2)-C6 fungal-type domain-containing protein</fullName>
    </recommendedName>
</protein>
<feature type="compositionally biased region" description="Basic residues" evidence="1">
    <location>
        <begin position="371"/>
        <end position="380"/>
    </location>
</feature>
<organism evidence="2 3">
    <name type="scientific">Cladosporium halotolerans</name>
    <dbReference type="NCBI Taxonomy" id="1052096"/>
    <lineage>
        <taxon>Eukaryota</taxon>
        <taxon>Fungi</taxon>
        <taxon>Dikarya</taxon>
        <taxon>Ascomycota</taxon>
        <taxon>Pezizomycotina</taxon>
        <taxon>Dothideomycetes</taxon>
        <taxon>Dothideomycetidae</taxon>
        <taxon>Cladosporiales</taxon>
        <taxon>Cladosporiaceae</taxon>
        <taxon>Cladosporium</taxon>
    </lineage>
</organism>
<comment type="caution">
    <text evidence="2">The sequence shown here is derived from an EMBL/GenBank/DDBJ whole genome shotgun (WGS) entry which is preliminary data.</text>
</comment>
<feature type="region of interest" description="Disordered" evidence="1">
    <location>
        <begin position="288"/>
        <end position="391"/>
    </location>
</feature>
<evidence type="ECO:0000256" key="1">
    <source>
        <dbReference type="SAM" id="MobiDB-lite"/>
    </source>
</evidence>
<feature type="compositionally biased region" description="Basic and acidic residues" evidence="1">
    <location>
        <begin position="26"/>
        <end position="38"/>
    </location>
</feature>
<sequence>MAIAQSSSPLGVDHFGRPFDWVNDPGRPEDMTSEEFDKWTSMYYDDTPAPSSPGKSPDSPHASAHVNQVNSSPSSEDGHLEFTPSSTALDSLNDVDNVDDADLISAYTTSPSEDFEFISPFSSRSSDYLHVAQPASQVSDAAITSAYRPSASPGDFLPVPTPQQWSSFTTTNSDGSDFALQQNRVAQYGFDNNASIPTSGFHANANMTLPLRPMPSSQPLPATHTQSFPIYGTSWGNVQQSFNYQEYQSNTLTTPQIPLYMSQNYVYQPAITQRPTAAVSFSDLPARDQHQMAPSQPTTIPIQSHSMNAPASRGAERQTPRSQPKLSQSPQKRISCKAEQARASVPRQGPRPIAAAGFPNGVSLQEPQDKKQRKGGRRTNSHLTEQARKRSSVMRKKGACWRCRLQRDPCPDDGSPCARCLHVITSQKGQQYFFACDRSKLPDFVHDFLPPSFTTMHSKQNIEDCVQDQVQMWDEARPVEVFLTSGYGPPLRWILHEFQPATMELMAQFQYLQNPHTRQSVRHEKWSPPLGVMRLVPSDDWHFKNYLDELMTDEHLIHFPWRCFEEESQIDNFQAELLALICRLYQATNDIDLQFLLQKLIRMMIITYIMAHTLTITEDSLFGVHAFVRNPNKPSQPQPYASPRLANRQLKFFFHMLRQNIFDEILKWQQATLCASSGKDSTWLSSFVVVLTFAMVLEETQRTMHIQADAKARKRECSFDAAQQEARNACERIDDRFGLLVALFQCKYRDRKWNREGSFGAQTPQLRDADEDLFCKDVRDLLEEKRDLLTDRKAVPFDCRNQCYYTSRLVARFLLPFLDLPA</sequence>
<evidence type="ECO:0000313" key="3">
    <source>
        <dbReference type="Proteomes" id="UP000803884"/>
    </source>
</evidence>
<reference evidence="2 3" key="1">
    <citation type="journal article" date="2020" name="Microbiol. Resour. Announc.">
        <title>Draft Genome Sequence of a Cladosporium Species Isolated from the Mesophotic Ascidian Didemnum maculosum.</title>
        <authorList>
            <person name="Gioti A."/>
            <person name="Siaperas R."/>
            <person name="Nikolaivits E."/>
            <person name="Le Goff G."/>
            <person name="Ouazzani J."/>
            <person name="Kotoulas G."/>
            <person name="Topakas E."/>
        </authorList>
    </citation>
    <scope>NUCLEOTIDE SEQUENCE [LARGE SCALE GENOMIC DNA]</scope>
    <source>
        <strain evidence="2 3">TM138-S3</strain>
    </source>
</reference>
<dbReference type="GeneID" id="96004244"/>